<organism evidence="12 13">
    <name type="scientific">Conidiobolus coronatus (strain ATCC 28846 / CBS 209.66 / NRRL 28638)</name>
    <name type="common">Delacroixia coronata</name>
    <dbReference type="NCBI Taxonomy" id="796925"/>
    <lineage>
        <taxon>Eukaryota</taxon>
        <taxon>Fungi</taxon>
        <taxon>Fungi incertae sedis</taxon>
        <taxon>Zoopagomycota</taxon>
        <taxon>Entomophthoromycotina</taxon>
        <taxon>Entomophthoromycetes</taxon>
        <taxon>Entomophthorales</taxon>
        <taxon>Ancylistaceae</taxon>
        <taxon>Conidiobolus</taxon>
    </lineage>
</organism>
<dbReference type="GO" id="GO:0006508">
    <property type="term" value="P:proteolysis"/>
    <property type="evidence" value="ECO:0007669"/>
    <property type="project" value="UniProtKB-KW"/>
</dbReference>
<dbReference type="EC" id="3.4.19.12" evidence="4"/>
<dbReference type="FunFam" id="3.90.70.10:FF:000005">
    <property type="entry name" value="Ubiquitin carboxyl-terminal hydrolase 7"/>
    <property type="match status" value="1"/>
</dbReference>
<evidence type="ECO:0000256" key="4">
    <source>
        <dbReference type="ARBA" id="ARBA00012759"/>
    </source>
</evidence>
<comment type="catalytic activity">
    <reaction evidence="1">
        <text>Thiol-dependent hydrolysis of ester, thioester, amide, peptide and isopeptide bonds formed by the C-terminal Gly of ubiquitin (a 76-residue protein attached to proteins as an intracellular targeting signal).</text>
        <dbReference type="EC" id="3.4.19.12"/>
    </reaction>
</comment>
<dbReference type="PANTHER" id="PTHR24006">
    <property type="entry name" value="UBIQUITIN CARBOXYL-TERMINAL HYDROLASE"/>
    <property type="match status" value="1"/>
</dbReference>
<dbReference type="InterPro" id="IPR050164">
    <property type="entry name" value="Peptidase_C19"/>
</dbReference>
<gene>
    <name evidence="12" type="ORF">CONCODRAFT_77694</name>
</gene>
<dbReference type="PROSITE" id="PS00973">
    <property type="entry name" value="USP_2"/>
    <property type="match status" value="1"/>
</dbReference>
<dbReference type="SUPFAM" id="SSF54001">
    <property type="entry name" value="Cysteine proteinases"/>
    <property type="match status" value="1"/>
</dbReference>
<name>A0A137PC74_CONC2</name>
<evidence type="ECO:0000259" key="10">
    <source>
        <dbReference type="PROSITE" id="PS50144"/>
    </source>
</evidence>
<dbReference type="Gene3D" id="3.10.20.90">
    <property type="entry name" value="Phosphatidylinositol 3-kinase Catalytic Subunit, Chain A, domain 1"/>
    <property type="match status" value="2"/>
</dbReference>
<evidence type="ECO:0000256" key="3">
    <source>
        <dbReference type="ARBA" id="ARBA00009085"/>
    </source>
</evidence>
<keyword evidence="5 12" id="KW-0645">Protease</keyword>
<dbReference type="OMA" id="HTAHHRF"/>
<evidence type="ECO:0000256" key="2">
    <source>
        <dbReference type="ARBA" id="ARBA00004123"/>
    </source>
</evidence>
<dbReference type="GO" id="GO:0005634">
    <property type="term" value="C:nucleus"/>
    <property type="evidence" value="ECO:0007669"/>
    <property type="project" value="UniProtKB-SubCell"/>
</dbReference>
<feature type="domain" description="USP" evidence="11">
    <location>
        <begin position="191"/>
        <end position="513"/>
    </location>
</feature>
<keyword evidence="8" id="KW-0788">Thiol protease</keyword>
<dbReference type="Pfam" id="PF22486">
    <property type="entry name" value="MATH_2"/>
    <property type="match status" value="1"/>
</dbReference>
<evidence type="ECO:0000256" key="1">
    <source>
        <dbReference type="ARBA" id="ARBA00000707"/>
    </source>
</evidence>
<dbReference type="PROSITE" id="PS50144">
    <property type="entry name" value="MATH"/>
    <property type="match status" value="1"/>
</dbReference>
<dbReference type="InterPro" id="IPR028889">
    <property type="entry name" value="USP"/>
</dbReference>
<evidence type="ECO:0000259" key="11">
    <source>
        <dbReference type="PROSITE" id="PS50235"/>
    </source>
</evidence>
<dbReference type="OrthoDB" id="289038at2759"/>
<dbReference type="InterPro" id="IPR024729">
    <property type="entry name" value="USP7_ICP0-binding_dom"/>
</dbReference>
<dbReference type="PROSITE" id="PS50235">
    <property type="entry name" value="USP_3"/>
    <property type="match status" value="1"/>
</dbReference>
<evidence type="ECO:0000256" key="5">
    <source>
        <dbReference type="ARBA" id="ARBA00022670"/>
    </source>
</evidence>
<keyword evidence="6" id="KW-0833">Ubl conjugation pathway</keyword>
<sequence length="1046" mass="120559">MNLDNSEVNQKEKISPLDEKAFMHSEFGESKYEAQDLGFYHWKIEDWKKLENKVYSPEVNIGSFKWRILLFPRGNNDNNSIALYLDCAPTDENDPNWSVCAQFILAIHSPSDDKVYVMNSVNHRFCSDEKDWGFTKFVEISKLIQPYEGQVPLIVNDKTNISVYIKVIKDPTGVLWHNFKNYDSKAATGYVGLRNQGATCYMNSLLQSLFFTNYFRKSVFQIPTDNDTPTNSVVYALQRVFYNLQTSDIPVGTTELTKSFGWDSLDSFMQHDVQEFNRVLQDNLENKMKGTAAEGAVQKLFVGKMKSFIKCINVNYESSRIEDYYDIQLNVKGCNDIKESFVDYCTTETLEGENKYMAEGYGLQDATKGVIFESFPPVLHLQLKRFEYDIHADSMVKINDRHEFLPTIDLAPFLSDDADKSESYEYELHGVLVHSGDLNGGHYFAFIKPSANSDWLKFDDDRVTKATLTEVYDDNFGGADDNRMDITPMHRGNMNQHHSSRFTNAYMLVYIRKSMLNDILGEVTPEQIPSHIAGKIQEERAALEARKREREELQTMFSIKVVTDDIVSKHEGYDLVDFNERNPDVPRIHQFKLLKTDTHYKISPSHFRLWMFAFRENSTIRPDIFIPEDDYNLTLENLKDKSTNRWPDLRFYLQFSVKSNSKTVDLIPVLNARMNFPSETQLRFFEELQPGKIQPINLRLSFHQCEIRSGDIICFHTENYANGDGNQLDQSRALLNFFDSLSQQIHVLFKHKPNPNVQLDDHHFKLSRQSKYSNFSKLLADKIGTDPLKLRFYSTTGSTTASLTPVVYNPETVLQEIIHAPTAPNVALYTVYYELLDVEITQIELQRYINVVWISESVKDAAPQKIMVRRDGYVSQIVDALNNIVQPNNPLPKAIRLYIGFHSRFHDYIDSESLVSTIADSSTIYAELIPDQILENSNELLTVPVFQFHKETHRSHGTPFLLDLAKDTTLESLNEMIQHKLGLTNKEYEKARLFLMINQGSRPIPLETEEDWELASLGSKSVIGVDIIDRNAKPSRFADRAIKIFN</sequence>
<proteinExistence type="inferred from homology"/>
<dbReference type="InterPro" id="IPR008974">
    <property type="entry name" value="TRAF-like"/>
</dbReference>
<dbReference type="Gene3D" id="2.60.210.10">
    <property type="entry name" value="Apoptosis, Tumor Necrosis Factor Receptor Associated Protein 2, Chain A"/>
    <property type="match status" value="1"/>
</dbReference>
<keyword evidence="7" id="KW-0378">Hydrolase</keyword>
<evidence type="ECO:0000313" key="13">
    <source>
        <dbReference type="Proteomes" id="UP000070444"/>
    </source>
</evidence>
<dbReference type="GO" id="GO:0031647">
    <property type="term" value="P:regulation of protein stability"/>
    <property type="evidence" value="ECO:0007669"/>
    <property type="project" value="TreeGrafter"/>
</dbReference>
<dbReference type="GO" id="GO:0004843">
    <property type="term" value="F:cysteine-type deubiquitinase activity"/>
    <property type="evidence" value="ECO:0007669"/>
    <property type="project" value="UniProtKB-EC"/>
</dbReference>
<keyword evidence="9" id="KW-0539">Nucleus</keyword>
<dbReference type="InterPro" id="IPR001394">
    <property type="entry name" value="Peptidase_C19_UCH"/>
</dbReference>
<dbReference type="InterPro" id="IPR002083">
    <property type="entry name" value="MATH/TRAF_dom"/>
</dbReference>
<dbReference type="Pfam" id="PF14533">
    <property type="entry name" value="USP7_C2"/>
    <property type="match status" value="1"/>
</dbReference>
<dbReference type="GO" id="GO:0005829">
    <property type="term" value="C:cytosol"/>
    <property type="evidence" value="ECO:0007669"/>
    <property type="project" value="TreeGrafter"/>
</dbReference>
<dbReference type="SMART" id="SM00061">
    <property type="entry name" value="MATH"/>
    <property type="match status" value="1"/>
</dbReference>
<dbReference type="SUPFAM" id="SSF49599">
    <property type="entry name" value="TRAF domain-like"/>
    <property type="match status" value="1"/>
</dbReference>
<dbReference type="Pfam" id="PF12436">
    <property type="entry name" value="USP7_ICP0_bdg"/>
    <property type="match status" value="1"/>
</dbReference>
<evidence type="ECO:0000256" key="9">
    <source>
        <dbReference type="ARBA" id="ARBA00023242"/>
    </source>
</evidence>
<dbReference type="InterPro" id="IPR038765">
    <property type="entry name" value="Papain-like_cys_pep_sf"/>
</dbReference>
<dbReference type="Gene3D" id="3.90.70.10">
    <property type="entry name" value="Cysteine proteinases"/>
    <property type="match status" value="1"/>
</dbReference>
<accession>A0A137PC74</accession>
<evidence type="ECO:0000256" key="6">
    <source>
        <dbReference type="ARBA" id="ARBA00022786"/>
    </source>
</evidence>
<evidence type="ECO:0000313" key="12">
    <source>
        <dbReference type="EMBL" id="KXN72607.1"/>
    </source>
</evidence>
<dbReference type="AlphaFoldDB" id="A0A137PC74"/>
<reference evidence="12 13" key="1">
    <citation type="journal article" date="2015" name="Genome Biol. Evol.">
        <title>Phylogenomic analyses indicate that early fungi evolved digesting cell walls of algal ancestors of land plants.</title>
        <authorList>
            <person name="Chang Y."/>
            <person name="Wang S."/>
            <person name="Sekimoto S."/>
            <person name="Aerts A.L."/>
            <person name="Choi C."/>
            <person name="Clum A."/>
            <person name="LaButti K.M."/>
            <person name="Lindquist E.A."/>
            <person name="Yee Ngan C."/>
            <person name="Ohm R.A."/>
            <person name="Salamov A.A."/>
            <person name="Grigoriev I.V."/>
            <person name="Spatafora J.W."/>
            <person name="Berbee M.L."/>
        </authorList>
    </citation>
    <scope>NUCLEOTIDE SEQUENCE [LARGE SCALE GENOMIC DNA]</scope>
    <source>
        <strain evidence="12 13">NRRL 28638</strain>
    </source>
</reference>
<evidence type="ECO:0000256" key="8">
    <source>
        <dbReference type="ARBA" id="ARBA00022807"/>
    </source>
</evidence>
<dbReference type="EMBL" id="KQ964450">
    <property type="protein sequence ID" value="KXN72607.1"/>
    <property type="molecule type" value="Genomic_DNA"/>
</dbReference>
<comment type="similarity">
    <text evidence="3">Belongs to the peptidase C19 family.</text>
</comment>
<dbReference type="CDD" id="cd02659">
    <property type="entry name" value="peptidase_C19C"/>
    <property type="match status" value="1"/>
</dbReference>
<protein>
    <recommendedName>
        <fullName evidence="4">ubiquitinyl hydrolase 1</fullName>
        <ecNumber evidence="4">3.4.19.12</ecNumber>
    </recommendedName>
</protein>
<dbReference type="Pfam" id="PF00443">
    <property type="entry name" value="UCH"/>
    <property type="match status" value="1"/>
</dbReference>
<evidence type="ECO:0000256" key="7">
    <source>
        <dbReference type="ARBA" id="ARBA00022801"/>
    </source>
</evidence>
<dbReference type="PANTHER" id="PTHR24006:SF644">
    <property type="entry name" value="UBIQUITIN CARBOXYL-TERMINAL HYDROLASE 7"/>
    <property type="match status" value="1"/>
</dbReference>
<dbReference type="PROSITE" id="PS00972">
    <property type="entry name" value="USP_1"/>
    <property type="match status" value="1"/>
</dbReference>
<dbReference type="Proteomes" id="UP000070444">
    <property type="component" value="Unassembled WGS sequence"/>
</dbReference>
<dbReference type="GO" id="GO:0140492">
    <property type="term" value="F:metal-dependent deubiquitinase activity"/>
    <property type="evidence" value="ECO:0007669"/>
    <property type="project" value="UniProtKB-ARBA"/>
</dbReference>
<dbReference type="STRING" id="796925.A0A137PC74"/>
<dbReference type="GO" id="GO:0016579">
    <property type="term" value="P:protein deubiquitination"/>
    <property type="evidence" value="ECO:0007669"/>
    <property type="project" value="InterPro"/>
</dbReference>
<dbReference type="InterPro" id="IPR029346">
    <property type="entry name" value="USP_C"/>
</dbReference>
<keyword evidence="13" id="KW-1185">Reference proteome</keyword>
<feature type="domain" description="MATH" evidence="10">
    <location>
        <begin position="37"/>
        <end position="165"/>
    </location>
</feature>
<dbReference type="InterPro" id="IPR018200">
    <property type="entry name" value="USP_CS"/>
</dbReference>
<comment type="subcellular location">
    <subcellularLocation>
        <location evidence="2">Nucleus</location>
    </subcellularLocation>
</comment>